<name>A0A372DRN1_9GAMM</name>
<dbReference type="SUPFAM" id="SSF52266">
    <property type="entry name" value="SGNH hydrolase"/>
    <property type="match status" value="1"/>
</dbReference>
<dbReference type="SUPFAM" id="SSF103515">
    <property type="entry name" value="Autotransporter"/>
    <property type="match status" value="1"/>
</dbReference>
<dbReference type="Pfam" id="PF03797">
    <property type="entry name" value="Autotransporter"/>
    <property type="match status" value="1"/>
</dbReference>
<evidence type="ECO:0000313" key="8">
    <source>
        <dbReference type="Proteomes" id="UP000262917"/>
    </source>
</evidence>
<evidence type="ECO:0000256" key="2">
    <source>
        <dbReference type="ARBA" id="ARBA00022729"/>
    </source>
</evidence>
<evidence type="ECO:0000256" key="4">
    <source>
        <dbReference type="PIRSR" id="PIRSR037375-1"/>
    </source>
</evidence>
<evidence type="ECO:0000256" key="1">
    <source>
        <dbReference type="ARBA" id="ARBA00008668"/>
    </source>
</evidence>
<keyword evidence="2 5" id="KW-0732">Signal</keyword>
<proteinExistence type="inferred from homology"/>
<dbReference type="CDD" id="cd01847">
    <property type="entry name" value="Triacylglycerol_lipase_like"/>
    <property type="match status" value="1"/>
</dbReference>
<comment type="caution">
    <text evidence="7">The sequence shown here is derived from an EMBL/GenBank/DDBJ whole genome shotgun (WGS) entry which is preliminary data.</text>
</comment>
<sequence>MTVSRRPLRTVLAAALALAAAPALAQDAFSQTVFFGDSLTDSGFYQTFLVENVDPSAAVVARFTTNPGLVWAQFLADYYGTDASAALQLTSTGVAATGGDNFAAGGATIAPGPGFPPQIPTQFAPSLTTQVGIYLAANGGQANPDALYTVWGGANDLFFHLNSATTQAQFLGAAAAEVGLVATLTSAGAQYIMVPNMPDVGATPFGLSLGATGSAGVTALVSAYNQTLFGGLQSAGLRVIPLDTFHFMQEIVANPGLYGFTNVTTPACGLAPALGCSPANFATPDADRTYAFADGVHPSTAAHEMLAQLAVSVIEAPRQMAVLPHAEAVVGRARAERVAAQLAQKPEADGMRWWADVRGDSQRYGEDVSNYDGGGASLMAGVDWTRGNLVYGAFAGYGRQGMDWGQRRGSFDQTDASLGGFAGWYGARAWVNGQVSYSWLGFDSDRDVQLGAATRTHSGSADGSNLSVGVSGGWTFGDGAFRHGPVASLLSQQIDIDGFAESDPTLSTSLAYPEQNVDSLIGSLGWQFSYTPSDRIHPYARVTFDHEFEDPAAQAFAVAQSIPGSLPYAVPGQDFDRDYGTLLLGARTRLLGLDANVGASATFAQEGGNDAGVFVTVGNRF</sequence>
<feature type="domain" description="Autotransporter" evidence="6">
    <location>
        <begin position="346"/>
        <end position="621"/>
    </location>
</feature>
<dbReference type="InterPro" id="IPR051058">
    <property type="entry name" value="GDSL_Est/Lipase"/>
</dbReference>
<accession>A0A372DRN1</accession>
<evidence type="ECO:0000313" key="7">
    <source>
        <dbReference type="EMBL" id="RFP62087.1"/>
    </source>
</evidence>
<dbReference type="InterPro" id="IPR036514">
    <property type="entry name" value="SGNH_hydro_sf"/>
</dbReference>
<dbReference type="InterPro" id="IPR036709">
    <property type="entry name" value="Autotransporte_beta_dom_sf"/>
</dbReference>
<keyword evidence="3" id="KW-0378">Hydrolase</keyword>
<organism evidence="7 8">
    <name type="scientific">Cognatiluteimonas weifangensis</name>
    <dbReference type="NCBI Taxonomy" id="2303539"/>
    <lineage>
        <taxon>Bacteria</taxon>
        <taxon>Pseudomonadati</taxon>
        <taxon>Pseudomonadota</taxon>
        <taxon>Gammaproteobacteria</taxon>
        <taxon>Lysobacterales</taxon>
        <taxon>Lysobacteraceae</taxon>
        <taxon>Cognatiluteimonas</taxon>
    </lineage>
</organism>
<protein>
    <submittedName>
        <fullName evidence="7">Autotransporter domain-containing protein</fullName>
    </submittedName>
</protein>
<dbReference type="SMART" id="SM00869">
    <property type="entry name" value="Autotransporter"/>
    <property type="match status" value="1"/>
</dbReference>
<dbReference type="InterPro" id="IPR017186">
    <property type="entry name" value="Lipase_autotranspt_EstA"/>
</dbReference>
<dbReference type="PIRSF" id="PIRSF037375">
    <property type="entry name" value="Autotrns_EstA"/>
    <property type="match status" value="1"/>
</dbReference>
<dbReference type="InterPro" id="IPR001087">
    <property type="entry name" value="GDSL"/>
</dbReference>
<evidence type="ECO:0000259" key="6">
    <source>
        <dbReference type="PROSITE" id="PS51208"/>
    </source>
</evidence>
<feature type="active site" evidence="4">
    <location>
        <position position="297"/>
    </location>
</feature>
<dbReference type="RefSeq" id="WP_117201762.1">
    <property type="nucleotide sequence ID" value="NZ_JBHTBK010000008.1"/>
</dbReference>
<feature type="chain" id="PRO_5017076830" evidence="5">
    <location>
        <begin position="26"/>
        <end position="621"/>
    </location>
</feature>
<feature type="active site" description="Nucleophile" evidence="4">
    <location>
        <position position="38"/>
    </location>
</feature>
<dbReference type="AlphaFoldDB" id="A0A372DRN1"/>
<dbReference type="PROSITE" id="PS51208">
    <property type="entry name" value="AUTOTRANSPORTER"/>
    <property type="match status" value="1"/>
</dbReference>
<dbReference type="Proteomes" id="UP000262917">
    <property type="component" value="Unassembled WGS sequence"/>
</dbReference>
<dbReference type="Pfam" id="PF00657">
    <property type="entry name" value="Lipase_GDSL"/>
    <property type="match status" value="1"/>
</dbReference>
<feature type="signal peptide" evidence="5">
    <location>
        <begin position="1"/>
        <end position="25"/>
    </location>
</feature>
<dbReference type="GO" id="GO:0016788">
    <property type="term" value="F:hydrolase activity, acting on ester bonds"/>
    <property type="evidence" value="ECO:0007669"/>
    <property type="project" value="InterPro"/>
</dbReference>
<dbReference type="InterPro" id="IPR005546">
    <property type="entry name" value="Autotransporte_beta"/>
</dbReference>
<dbReference type="EMBL" id="QVPD01000002">
    <property type="protein sequence ID" value="RFP62087.1"/>
    <property type="molecule type" value="Genomic_DNA"/>
</dbReference>
<dbReference type="Gene3D" id="3.40.50.1110">
    <property type="entry name" value="SGNH hydrolase"/>
    <property type="match status" value="1"/>
</dbReference>
<comment type="similarity">
    <text evidence="1">Belongs to the 'GDSL' lipolytic enzyme family.</text>
</comment>
<reference evidence="7 8" key="1">
    <citation type="submission" date="2018-08" db="EMBL/GenBank/DDBJ databases">
        <title>Lysobacter weifangensis sp. nov., a new member of the family 'Xanthomonadaceae', isolated from soil in a farmland.</title>
        <authorList>
            <person name="Zhao H."/>
        </authorList>
    </citation>
    <scope>NUCLEOTIDE SEQUENCE [LARGE SCALE GENOMIC DNA]</scope>
    <source>
        <strain evidence="7 8">WF-2</strain>
    </source>
</reference>
<keyword evidence="8" id="KW-1185">Reference proteome</keyword>
<dbReference type="OrthoDB" id="5292073at2"/>
<dbReference type="PANTHER" id="PTHR45648:SF22">
    <property type="entry name" value="GDSL LIPASE_ACYLHYDROLASE FAMILY PROTEIN (AFU_ORTHOLOGUE AFUA_4G14700)"/>
    <property type="match status" value="1"/>
</dbReference>
<gene>
    <name evidence="7" type="ORF">D0Y53_03285</name>
</gene>
<evidence type="ECO:0000256" key="3">
    <source>
        <dbReference type="ARBA" id="ARBA00022801"/>
    </source>
</evidence>
<evidence type="ECO:0000256" key="5">
    <source>
        <dbReference type="SAM" id="SignalP"/>
    </source>
</evidence>
<dbReference type="Gene3D" id="2.40.128.130">
    <property type="entry name" value="Autotransporter beta-domain"/>
    <property type="match status" value="1"/>
</dbReference>
<feature type="active site" evidence="4">
    <location>
        <position position="294"/>
    </location>
</feature>
<dbReference type="PANTHER" id="PTHR45648">
    <property type="entry name" value="GDSL LIPASE/ACYLHYDROLASE FAMILY PROTEIN (AFU_ORTHOLOGUE AFUA_4G14700)"/>
    <property type="match status" value="1"/>
</dbReference>